<feature type="transmembrane region" description="Helical" evidence="1">
    <location>
        <begin position="145"/>
        <end position="166"/>
    </location>
</feature>
<protein>
    <recommendedName>
        <fullName evidence="4">G-protein coupled receptors family 1 profile domain-containing protein</fullName>
    </recommendedName>
</protein>
<dbReference type="Proteomes" id="UP000217199">
    <property type="component" value="Unassembled WGS sequence"/>
</dbReference>
<keyword evidence="1" id="KW-0472">Membrane</keyword>
<evidence type="ECO:0000313" key="3">
    <source>
        <dbReference type="Proteomes" id="UP000217199"/>
    </source>
</evidence>
<evidence type="ECO:0008006" key="4">
    <source>
        <dbReference type="Google" id="ProtNLM"/>
    </source>
</evidence>
<dbReference type="EMBL" id="NBII01000004">
    <property type="protein sequence ID" value="PAV19456.1"/>
    <property type="molecule type" value="Genomic_DNA"/>
</dbReference>
<feature type="transmembrane region" description="Helical" evidence="1">
    <location>
        <begin position="104"/>
        <end position="124"/>
    </location>
</feature>
<name>A0A286UIJ9_9AGAM</name>
<organism evidence="2 3">
    <name type="scientific">Pyrrhoderma noxium</name>
    <dbReference type="NCBI Taxonomy" id="2282107"/>
    <lineage>
        <taxon>Eukaryota</taxon>
        <taxon>Fungi</taxon>
        <taxon>Dikarya</taxon>
        <taxon>Basidiomycota</taxon>
        <taxon>Agaricomycotina</taxon>
        <taxon>Agaricomycetes</taxon>
        <taxon>Hymenochaetales</taxon>
        <taxon>Hymenochaetaceae</taxon>
        <taxon>Pyrrhoderma</taxon>
    </lineage>
</organism>
<gene>
    <name evidence="2" type="ORF">PNOK_0439000</name>
</gene>
<feature type="transmembrane region" description="Helical" evidence="1">
    <location>
        <begin position="186"/>
        <end position="212"/>
    </location>
</feature>
<dbReference type="STRING" id="2282107.A0A286UIJ9"/>
<dbReference type="InParanoid" id="A0A286UIJ9"/>
<feature type="transmembrane region" description="Helical" evidence="1">
    <location>
        <begin position="232"/>
        <end position="255"/>
    </location>
</feature>
<dbReference type="OrthoDB" id="3046318at2759"/>
<keyword evidence="1" id="KW-0812">Transmembrane</keyword>
<comment type="caution">
    <text evidence="2">The sequence shown here is derived from an EMBL/GenBank/DDBJ whole genome shotgun (WGS) entry which is preliminary data.</text>
</comment>
<proteinExistence type="predicted"/>
<keyword evidence="3" id="KW-1185">Reference proteome</keyword>
<feature type="transmembrane region" description="Helical" evidence="1">
    <location>
        <begin position="29"/>
        <end position="54"/>
    </location>
</feature>
<evidence type="ECO:0000313" key="2">
    <source>
        <dbReference type="EMBL" id="PAV19456.1"/>
    </source>
</evidence>
<sequence>MARILSPSFFFPLRDQIDPSGQIQYSPNAIIIFFVFQILGGHVGIPFILLTFYLSKGIPRHPLLINFLVTWMIYSTSFCILLYLGKQFGPEPPHSFCAIQSSLIYGTAVLTPTAGLAFVFNFWLKLRALAVSRSAKETTFQKCTLVAAPYIVFALTVVVTACFGATNPELVSRNRYTLYCTIHSDFVDIVPALAAIILFILIVLECFIVIKLYQYRRETSHLRLGSGINISIFLRAGIFSLYSFLSLIACIAFWSRTGAEIPYIFQASLPTAAFVIFGSQKDLLEAWYITYIWSRLRHGHNVLKVTLIK</sequence>
<dbReference type="AlphaFoldDB" id="A0A286UIJ9"/>
<keyword evidence="1" id="KW-1133">Transmembrane helix</keyword>
<reference evidence="2 3" key="1">
    <citation type="journal article" date="2017" name="Mol. Ecol.">
        <title>Comparative and population genomic landscape of Phellinus noxius: A hypervariable fungus causing root rot in trees.</title>
        <authorList>
            <person name="Chung C.L."/>
            <person name="Lee T.J."/>
            <person name="Akiba M."/>
            <person name="Lee H.H."/>
            <person name="Kuo T.H."/>
            <person name="Liu D."/>
            <person name="Ke H.M."/>
            <person name="Yokoi T."/>
            <person name="Roa M.B."/>
            <person name="Lu M.J."/>
            <person name="Chang Y.Y."/>
            <person name="Ann P.J."/>
            <person name="Tsai J.N."/>
            <person name="Chen C.Y."/>
            <person name="Tzean S.S."/>
            <person name="Ota Y."/>
            <person name="Hattori T."/>
            <person name="Sahashi N."/>
            <person name="Liou R.F."/>
            <person name="Kikuchi T."/>
            <person name="Tsai I.J."/>
        </authorList>
    </citation>
    <scope>NUCLEOTIDE SEQUENCE [LARGE SCALE GENOMIC DNA]</scope>
    <source>
        <strain evidence="2 3">FFPRI411160</strain>
    </source>
</reference>
<feature type="transmembrane region" description="Helical" evidence="1">
    <location>
        <begin position="63"/>
        <end position="84"/>
    </location>
</feature>
<evidence type="ECO:0000256" key="1">
    <source>
        <dbReference type="SAM" id="Phobius"/>
    </source>
</evidence>
<accession>A0A286UIJ9</accession>